<dbReference type="Gene3D" id="1.10.530.10">
    <property type="match status" value="1"/>
</dbReference>
<feature type="transmembrane region" description="Helical" evidence="10">
    <location>
        <begin position="49"/>
        <end position="69"/>
    </location>
</feature>
<accession>A0A318G8L0</accession>
<keyword evidence="7 9" id="KW-0456">Lyase</keyword>
<keyword evidence="10" id="KW-0812">Transmembrane</keyword>
<evidence type="ECO:0000313" key="13">
    <source>
        <dbReference type="Proteomes" id="UP000247485"/>
    </source>
</evidence>
<dbReference type="CDD" id="cd13403">
    <property type="entry name" value="MLTF-like"/>
    <property type="match status" value="1"/>
</dbReference>
<keyword evidence="8 9" id="KW-0961">Cell wall biogenesis/degradation</keyword>
<feature type="region of interest" description="Non-LT domain" evidence="9">
    <location>
        <begin position="65"/>
        <end position="312"/>
    </location>
</feature>
<evidence type="ECO:0000256" key="4">
    <source>
        <dbReference type="ARBA" id="ARBA00022729"/>
    </source>
</evidence>
<keyword evidence="5 9" id="KW-0472">Membrane</keyword>
<evidence type="ECO:0000256" key="8">
    <source>
        <dbReference type="ARBA" id="ARBA00023316"/>
    </source>
</evidence>
<keyword evidence="10" id="KW-1133">Transmembrane helix</keyword>
<dbReference type="CDD" id="cd01009">
    <property type="entry name" value="PBP2_YfhD_N"/>
    <property type="match status" value="1"/>
</dbReference>
<dbReference type="Proteomes" id="UP000247485">
    <property type="component" value="Unassembled WGS sequence"/>
</dbReference>
<dbReference type="InterPro" id="IPR008258">
    <property type="entry name" value="Transglycosylase_SLT_dom_1"/>
</dbReference>
<dbReference type="InterPro" id="IPR023346">
    <property type="entry name" value="Lysozyme-like_dom_sf"/>
</dbReference>
<evidence type="ECO:0000313" key="12">
    <source>
        <dbReference type="EMBL" id="PXW49339.1"/>
    </source>
</evidence>
<dbReference type="Pfam" id="PF00497">
    <property type="entry name" value="SBP_bac_3"/>
    <property type="match status" value="1"/>
</dbReference>
<dbReference type="InterPro" id="IPR023703">
    <property type="entry name" value="MltF"/>
</dbReference>
<dbReference type="Gene3D" id="3.40.190.10">
    <property type="entry name" value="Periplasmic binding protein-like II"/>
    <property type="match status" value="2"/>
</dbReference>
<feature type="active site" evidence="9">
    <location>
        <position position="357"/>
    </location>
</feature>
<comment type="domain">
    <text evidence="9">The N-terminal domain does not have lytic activity and probably modulates enzymatic activity. The C-terminal domain is the catalytic active domain.</text>
</comment>
<dbReference type="NCBIfam" id="NF008112">
    <property type="entry name" value="PRK10859.1"/>
    <property type="match status" value="1"/>
</dbReference>
<keyword evidence="6 9" id="KW-0998">Cell outer membrane</keyword>
<dbReference type="SMART" id="SM00062">
    <property type="entry name" value="PBPb"/>
    <property type="match status" value="1"/>
</dbReference>
<feature type="region of interest" description="LT domain" evidence="9">
    <location>
        <begin position="313"/>
        <end position="554"/>
    </location>
</feature>
<dbReference type="GO" id="GO:0016998">
    <property type="term" value="P:cell wall macromolecule catabolic process"/>
    <property type="evidence" value="ECO:0007669"/>
    <property type="project" value="UniProtKB-UniRule"/>
</dbReference>
<evidence type="ECO:0000256" key="1">
    <source>
        <dbReference type="ARBA" id="ARBA00001420"/>
    </source>
</evidence>
<evidence type="ECO:0000256" key="6">
    <source>
        <dbReference type="ARBA" id="ARBA00023237"/>
    </source>
</evidence>
<evidence type="ECO:0000256" key="3">
    <source>
        <dbReference type="ARBA" id="ARBA00010333"/>
    </source>
</evidence>
<comment type="similarity">
    <text evidence="3">Belongs to the bacterial solute-binding protein 3 family.</text>
</comment>
<dbReference type="InterPro" id="IPR001638">
    <property type="entry name" value="Solute-binding_3/MltF_N"/>
</dbReference>
<dbReference type="FunFam" id="3.40.190.10:FF:000051">
    <property type="entry name" value="Membrane-bound lytic murein transglycosylase F"/>
    <property type="match status" value="1"/>
</dbReference>
<evidence type="ECO:0000256" key="7">
    <source>
        <dbReference type="ARBA" id="ARBA00023239"/>
    </source>
</evidence>
<dbReference type="Pfam" id="PF01464">
    <property type="entry name" value="SLT"/>
    <property type="match status" value="1"/>
</dbReference>
<dbReference type="GO" id="GO:0009253">
    <property type="term" value="P:peptidoglycan catabolic process"/>
    <property type="evidence" value="ECO:0007669"/>
    <property type="project" value="TreeGrafter"/>
</dbReference>
<comment type="similarity">
    <text evidence="9">In the N-terminal section; belongs to the bacterial solute-binding protein 3 family.</text>
</comment>
<keyword evidence="4 9" id="KW-0732">Signal</keyword>
<evidence type="ECO:0000256" key="2">
    <source>
        <dbReference type="ARBA" id="ARBA00007734"/>
    </source>
</evidence>
<evidence type="ECO:0000256" key="9">
    <source>
        <dbReference type="HAMAP-Rule" id="MF_02016"/>
    </source>
</evidence>
<comment type="catalytic activity">
    <reaction evidence="1 9">
        <text>Exolytic cleavage of the (1-&gt;4)-beta-glycosidic linkage between N-acetylmuramic acid (MurNAc) and N-acetylglucosamine (GlcNAc) residues in peptidoglycan, from either the reducing or the non-reducing ends of the peptidoglycan chains, with concomitant formation of a 1,6-anhydrobond in the MurNAc residue.</text>
        <dbReference type="EC" id="4.2.2.n1"/>
    </reaction>
</comment>
<dbReference type="InterPro" id="IPR000189">
    <property type="entry name" value="Transglyc_AS"/>
</dbReference>
<comment type="function">
    <text evidence="9">Murein-degrading enzyme that degrades murein glycan strands and insoluble, high-molecular weight murein sacculi, with the concomitant formation of a 1,6-anhydromuramoyl product. Lytic transglycosylases (LTs) play an integral role in the metabolism of the peptidoglycan (PG) sacculus. Their lytic action creates space within the PG sacculus to allow for its expansion as well as for the insertion of various structures such as secretion systems and flagella.</text>
</comment>
<dbReference type="HAMAP" id="MF_02016">
    <property type="entry name" value="MltF"/>
    <property type="match status" value="1"/>
</dbReference>
<gene>
    <name evidence="9" type="primary">mltF</name>
    <name evidence="12" type="ORF">DET57_10134</name>
</gene>
<comment type="caution">
    <text evidence="12">The sequence shown here is derived from an EMBL/GenBank/DDBJ whole genome shotgun (WGS) entry which is preliminary data.</text>
</comment>
<dbReference type="SUPFAM" id="SSF53850">
    <property type="entry name" value="Periplasmic binding protein-like II"/>
    <property type="match status" value="1"/>
</dbReference>
<evidence type="ECO:0000256" key="10">
    <source>
        <dbReference type="SAM" id="Phobius"/>
    </source>
</evidence>
<dbReference type="PANTHER" id="PTHR35936:SF32">
    <property type="entry name" value="MEMBRANE-BOUND LYTIC MUREIN TRANSGLYCOSYLASE F"/>
    <property type="match status" value="1"/>
</dbReference>
<dbReference type="FunFam" id="1.10.530.10:FF:000003">
    <property type="entry name" value="Membrane-bound lytic murein transglycosylase F"/>
    <property type="match status" value="1"/>
</dbReference>
<comment type="similarity">
    <text evidence="2">Belongs to the transglycosylase Slt family.</text>
</comment>
<comment type="similarity">
    <text evidence="9">In the C-terminal section; belongs to the transglycosylase Slt family.</text>
</comment>
<protein>
    <recommendedName>
        <fullName evidence="9">Membrane-bound lytic murein transglycosylase F</fullName>
        <ecNumber evidence="9">4.2.2.n1</ecNumber>
    </recommendedName>
    <alternativeName>
        <fullName evidence="9">Murein lyase F</fullName>
    </alternativeName>
</protein>
<dbReference type="SUPFAM" id="SSF53955">
    <property type="entry name" value="Lysozyme-like"/>
    <property type="match status" value="1"/>
</dbReference>
<organism evidence="12 13">
    <name type="scientific">Klebsiella oxytoca</name>
    <dbReference type="NCBI Taxonomy" id="571"/>
    <lineage>
        <taxon>Bacteria</taxon>
        <taxon>Pseudomonadati</taxon>
        <taxon>Pseudomonadota</taxon>
        <taxon>Gammaproteobacteria</taxon>
        <taxon>Enterobacterales</taxon>
        <taxon>Enterobacteriaceae</taxon>
        <taxon>Klebsiella/Raoultella group</taxon>
        <taxon>Klebsiella</taxon>
    </lineage>
</organism>
<dbReference type="EC" id="4.2.2.n1" evidence="9"/>
<dbReference type="PROSITE" id="PS00922">
    <property type="entry name" value="TRANSGLYCOSYLASE"/>
    <property type="match status" value="1"/>
</dbReference>
<reference evidence="12 13" key="1">
    <citation type="submission" date="2018-05" db="EMBL/GenBank/DDBJ databases">
        <title>Freshwater and sediment microbial communities from various areas in North America, analyzing microbe dynamics in response to fracking.</title>
        <authorList>
            <person name="Lamendella R."/>
        </authorList>
    </citation>
    <scope>NUCLEOTIDE SEQUENCE [LARGE SCALE GENOMIC DNA]</scope>
    <source>
        <strain evidence="12 13">67</strain>
    </source>
</reference>
<dbReference type="PANTHER" id="PTHR35936">
    <property type="entry name" value="MEMBRANE-BOUND LYTIC MUREIN TRANSGLYCOSYLASE F"/>
    <property type="match status" value="1"/>
</dbReference>
<feature type="domain" description="Solute-binding protein family 3/N-terminal" evidence="11">
    <location>
        <begin position="87"/>
        <end position="312"/>
    </location>
</feature>
<dbReference type="GO" id="GO:0009279">
    <property type="term" value="C:cell outer membrane"/>
    <property type="evidence" value="ECO:0007669"/>
    <property type="project" value="UniProtKB-SubCell"/>
</dbReference>
<dbReference type="GO" id="GO:0071555">
    <property type="term" value="P:cell wall organization"/>
    <property type="evidence" value="ECO:0007669"/>
    <property type="project" value="UniProtKB-KW"/>
</dbReference>
<comment type="subcellular location">
    <subcellularLocation>
        <location evidence="9">Cell outer membrane</location>
        <topology evidence="9">Peripheral membrane protein</topology>
    </subcellularLocation>
    <text evidence="9">Attached to the inner leaflet of the outer membrane.</text>
</comment>
<evidence type="ECO:0000259" key="11">
    <source>
        <dbReference type="SMART" id="SM00062"/>
    </source>
</evidence>
<dbReference type="EMBL" id="QJJG01000001">
    <property type="protein sequence ID" value="PXW49339.1"/>
    <property type="molecule type" value="Genomic_DNA"/>
</dbReference>
<sequence>MTRLANKLPTGAFLSKMPLIRRQPFTFSGHSLLRNAKLQKINYLKKLKINYLLIGIVTLLLAAALWPSLPWMGKPENRVAGIMARGELRISTINSPMTFATLNDKTYGFDYELAQQFADYLGVELKVTVRQNISQLFDDLDEGKADMLAAGLVYNSERVKNYQPGPTYYSVSQQLVYRKGSLRPRSLANLTAEQLAIAPGHVAINDLQALKEQKYPDLDWRVDDKRGTTALMQAVIDGKLDYTIADSVAVSLFQRVHPELAVALDISDEQPVTWFSEKGEDNSLSAAMLDFFNNINEDGILARLEEKYLGHGNDFDYVDTRTFLRAVENVLPDLQPMFEKYARQIDWRLLAAISWQESHWDPQATSPTGVRGIMMLTRNTALSLGLTDRTDADQSLDGGMRYLQDMMSKVPDSVPKDERIWFALAAYNMGYAHMLDAMALTKKQKGNPNSWADVKQRLPLLSQKNYYSRLKYGFARGHEAYAYVENIRKYHISLVGYLSEKERKEAQIAALGEHYPAVMPDELNKEEQYAMSFFKFRAETLVDNAKFKIPGQGH</sequence>
<dbReference type="GO" id="GO:0008933">
    <property type="term" value="F:peptidoglycan lytic transglycosylase activity"/>
    <property type="evidence" value="ECO:0007669"/>
    <property type="project" value="UniProtKB-UniRule"/>
</dbReference>
<dbReference type="AlphaFoldDB" id="A0A318G8L0"/>
<name>A0A318G8L0_KLEOX</name>
<proteinExistence type="inferred from homology"/>
<evidence type="ECO:0000256" key="5">
    <source>
        <dbReference type="ARBA" id="ARBA00023136"/>
    </source>
</evidence>